<feature type="region of interest" description="Disordered" evidence="1">
    <location>
        <begin position="128"/>
        <end position="158"/>
    </location>
</feature>
<feature type="region of interest" description="Disordered" evidence="1">
    <location>
        <begin position="48"/>
        <end position="88"/>
    </location>
</feature>
<feature type="compositionally biased region" description="Basic residues" evidence="1">
    <location>
        <begin position="48"/>
        <end position="58"/>
    </location>
</feature>
<name>A0A9Q1QXC8_9SOLA</name>
<keyword evidence="3" id="KW-1185">Reference proteome</keyword>
<dbReference type="Proteomes" id="UP001152561">
    <property type="component" value="Unassembled WGS sequence"/>
</dbReference>
<evidence type="ECO:0000313" key="2">
    <source>
        <dbReference type="EMBL" id="KAJ8528852.1"/>
    </source>
</evidence>
<accession>A0A9Q1QXC8</accession>
<organism evidence="2 3">
    <name type="scientific">Anisodus acutangulus</name>
    <dbReference type="NCBI Taxonomy" id="402998"/>
    <lineage>
        <taxon>Eukaryota</taxon>
        <taxon>Viridiplantae</taxon>
        <taxon>Streptophyta</taxon>
        <taxon>Embryophyta</taxon>
        <taxon>Tracheophyta</taxon>
        <taxon>Spermatophyta</taxon>
        <taxon>Magnoliopsida</taxon>
        <taxon>eudicotyledons</taxon>
        <taxon>Gunneridae</taxon>
        <taxon>Pentapetalae</taxon>
        <taxon>asterids</taxon>
        <taxon>lamiids</taxon>
        <taxon>Solanales</taxon>
        <taxon>Solanaceae</taxon>
        <taxon>Solanoideae</taxon>
        <taxon>Hyoscyameae</taxon>
        <taxon>Anisodus</taxon>
    </lineage>
</organism>
<protein>
    <submittedName>
        <fullName evidence="2">Uncharacterized protein</fullName>
    </submittedName>
</protein>
<dbReference type="AlphaFoldDB" id="A0A9Q1QXC8"/>
<comment type="caution">
    <text evidence="2">The sequence shown here is derived from an EMBL/GenBank/DDBJ whole genome shotgun (WGS) entry which is preliminary data.</text>
</comment>
<reference evidence="3" key="1">
    <citation type="journal article" date="2023" name="Proc. Natl. Acad. Sci. U.S.A.">
        <title>Genomic and structural basis for evolution of tropane alkaloid biosynthesis.</title>
        <authorList>
            <person name="Wanga Y.-J."/>
            <person name="Taina T."/>
            <person name="Yua J.-Y."/>
            <person name="Lia J."/>
            <person name="Xua B."/>
            <person name="Chenc J."/>
            <person name="D'Auriad J.C."/>
            <person name="Huanga J.-P."/>
            <person name="Huanga S.-X."/>
        </authorList>
    </citation>
    <scope>NUCLEOTIDE SEQUENCE [LARGE SCALE GENOMIC DNA]</scope>
    <source>
        <strain evidence="3">cv. KIB-2019</strain>
    </source>
</reference>
<evidence type="ECO:0000256" key="1">
    <source>
        <dbReference type="SAM" id="MobiDB-lite"/>
    </source>
</evidence>
<evidence type="ECO:0000313" key="3">
    <source>
        <dbReference type="Proteomes" id="UP001152561"/>
    </source>
</evidence>
<sequence length="243" mass="26690">MESTLKKPMESSKPWFAKRHLTPEDTLPATPVLPNPVLDLAASTHRIAKVSKKKKTSKPPKSPLSFSKRKRTLEAGGTFGVKNTTTAEEVGSFRLKETVLAKATMPPSGSVPPPVEQMPVIMKYDDETTDDEPLVKRQKTSTPPPKSSSNPTASFGQEDFDRIFNKTGSSTYLAPPMNTSGFAHLLIPERISKSSRPPKNYATSRSKLIKVFPTLSVDLKRMRTATVAPIFDLLGQSGAQRIR</sequence>
<gene>
    <name evidence="2" type="ORF">K7X08_030496</name>
</gene>
<dbReference type="EMBL" id="JAJAGQ010000022">
    <property type="protein sequence ID" value="KAJ8528852.1"/>
    <property type="molecule type" value="Genomic_DNA"/>
</dbReference>
<proteinExistence type="predicted"/>